<dbReference type="Proteomes" id="UP000639772">
    <property type="component" value="Chromosome 12"/>
</dbReference>
<accession>A0A835PT52</accession>
<dbReference type="OrthoDB" id="781146at2759"/>
<dbReference type="GO" id="GO:0005886">
    <property type="term" value="C:plasma membrane"/>
    <property type="evidence" value="ECO:0007669"/>
    <property type="project" value="TreeGrafter"/>
</dbReference>
<dbReference type="EMBL" id="JADCNM010000012">
    <property type="protein sequence ID" value="KAG0459229.1"/>
    <property type="molecule type" value="Genomic_DNA"/>
</dbReference>
<dbReference type="PANTHER" id="PTHR12741">
    <property type="entry name" value="LYST-INTERACTING PROTEIN LIP5 DOPAMINE RESPONSIVE PROTEIN DRG-1"/>
    <property type="match status" value="1"/>
</dbReference>
<protein>
    <recommendedName>
        <fullName evidence="1">Callose synthase helical domain-containing protein</fullName>
    </recommendedName>
</protein>
<comment type="caution">
    <text evidence="2">The sequence shown here is derived from an EMBL/GenBank/DDBJ whole genome shotgun (WGS) entry which is preliminary data.</text>
</comment>
<reference evidence="2 3" key="1">
    <citation type="journal article" date="2020" name="Nat. Food">
        <title>A phased Vanilla planifolia genome enables genetic improvement of flavour and production.</title>
        <authorList>
            <person name="Hasing T."/>
            <person name="Tang H."/>
            <person name="Brym M."/>
            <person name="Khazi F."/>
            <person name="Huang T."/>
            <person name="Chambers A.H."/>
        </authorList>
    </citation>
    <scope>NUCLEOTIDE SEQUENCE [LARGE SCALE GENOMIC DNA]</scope>
    <source>
        <tissue evidence="2">Leaf</tissue>
    </source>
</reference>
<evidence type="ECO:0000259" key="1">
    <source>
        <dbReference type="Pfam" id="PF25968"/>
    </source>
</evidence>
<proteinExistence type="predicted"/>
<dbReference type="AlphaFoldDB" id="A0A835PT52"/>
<dbReference type="GO" id="GO:0046527">
    <property type="term" value="F:glucosyltransferase activity"/>
    <property type="evidence" value="ECO:0007669"/>
    <property type="project" value="TreeGrafter"/>
</dbReference>
<evidence type="ECO:0000313" key="3">
    <source>
        <dbReference type="Proteomes" id="UP000639772"/>
    </source>
</evidence>
<gene>
    <name evidence="2" type="ORF">HPP92_022357</name>
</gene>
<evidence type="ECO:0000313" key="2">
    <source>
        <dbReference type="EMBL" id="KAG0459229.1"/>
    </source>
</evidence>
<organism evidence="2 3">
    <name type="scientific">Vanilla planifolia</name>
    <name type="common">Vanilla</name>
    <dbReference type="NCBI Taxonomy" id="51239"/>
    <lineage>
        <taxon>Eukaryota</taxon>
        <taxon>Viridiplantae</taxon>
        <taxon>Streptophyta</taxon>
        <taxon>Embryophyta</taxon>
        <taxon>Tracheophyta</taxon>
        <taxon>Spermatophyta</taxon>
        <taxon>Magnoliopsida</taxon>
        <taxon>Liliopsida</taxon>
        <taxon>Asparagales</taxon>
        <taxon>Orchidaceae</taxon>
        <taxon>Vanilloideae</taxon>
        <taxon>Vanilleae</taxon>
        <taxon>Vanilla</taxon>
    </lineage>
</organism>
<feature type="domain" description="Callose synthase helical" evidence="1">
    <location>
        <begin position="2"/>
        <end position="82"/>
    </location>
</feature>
<name>A0A835PT52_VANPL</name>
<dbReference type="PANTHER" id="PTHR12741:SF47">
    <property type="entry name" value="CALLOSE SYNTHASE 9"/>
    <property type="match status" value="1"/>
</dbReference>
<dbReference type="InterPro" id="IPR058851">
    <property type="entry name" value="CALS1_helical"/>
</dbReference>
<dbReference type="Pfam" id="PF25968">
    <property type="entry name" value="CALS1"/>
    <property type="match status" value="1"/>
</dbReference>
<sequence>MDLRLSKLSLVITRITALTGILREEESPELEKGAVSAMQDLYDVLHHDIRFSDMGRLFSNLKWPSVPELKAQIKRLHSLLTIKESAANIPRNLEARRRLEFFTNSLFMRMPDAKPVSEICHSVCFAILFRDCAV</sequence>